<evidence type="ECO:0000313" key="3">
    <source>
        <dbReference type="EMBL" id="KXZ43829.1"/>
    </source>
</evidence>
<feature type="chain" id="PRO_5007561804" evidence="2">
    <location>
        <begin position="19"/>
        <end position="251"/>
    </location>
</feature>
<feature type="signal peptide" evidence="2">
    <location>
        <begin position="1"/>
        <end position="18"/>
    </location>
</feature>
<comment type="caution">
    <text evidence="3">The sequence shown here is derived from an EMBL/GenBank/DDBJ whole genome shotgun (WGS) entry which is preliminary data.</text>
</comment>
<sequence length="251" mass="26436">MAGRLAHLLAAPPPLASTAAVAAGAASGAVTVAGVVEEAEELAVEVFNFFQHSVEAMETTVHHLQARVTHALERLENVPLNQLVDVEQLKVAMHPASSTGAAAGEAGEAAVAVVSSPSSAAAHRQLDAALDGVASWKLRDVVDVHKLANALQDVPVSDPLDERLLNREALRIRRFVHWDTVAEAVRAQPLRKALAAMSGRSGNPFTELDIRAAVGAVRVDAVRAVLAPPKPAQPAHSHSLESSGMWTWESE</sequence>
<protein>
    <submittedName>
        <fullName evidence="3">Uncharacterized protein</fullName>
    </submittedName>
</protein>
<keyword evidence="4" id="KW-1185">Reference proteome</keyword>
<evidence type="ECO:0000313" key="4">
    <source>
        <dbReference type="Proteomes" id="UP000075714"/>
    </source>
</evidence>
<accession>A0A150G1S2</accession>
<evidence type="ECO:0000256" key="2">
    <source>
        <dbReference type="SAM" id="SignalP"/>
    </source>
</evidence>
<name>A0A150G1S2_GONPE</name>
<dbReference type="Proteomes" id="UP000075714">
    <property type="component" value="Unassembled WGS sequence"/>
</dbReference>
<gene>
    <name evidence="3" type="ORF">GPECTOR_79g108</name>
</gene>
<evidence type="ECO:0000256" key="1">
    <source>
        <dbReference type="SAM" id="MobiDB-lite"/>
    </source>
</evidence>
<feature type="region of interest" description="Disordered" evidence="1">
    <location>
        <begin position="229"/>
        <end position="251"/>
    </location>
</feature>
<proteinExistence type="predicted"/>
<dbReference type="EMBL" id="LSYV01000080">
    <property type="protein sequence ID" value="KXZ43829.1"/>
    <property type="molecule type" value="Genomic_DNA"/>
</dbReference>
<dbReference type="OrthoDB" id="535024at2759"/>
<dbReference type="AlphaFoldDB" id="A0A150G1S2"/>
<reference evidence="4" key="1">
    <citation type="journal article" date="2016" name="Nat. Commun.">
        <title>The Gonium pectorale genome demonstrates co-option of cell cycle regulation during the evolution of multicellularity.</title>
        <authorList>
            <person name="Hanschen E.R."/>
            <person name="Marriage T.N."/>
            <person name="Ferris P.J."/>
            <person name="Hamaji T."/>
            <person name="Toyoda A."/>
            <person name="Fujiyama A."/>
            <person name="Neme R."/>
            <person name="Noguchi H."/>
            <person name="Minakuchi Y."/>
            <person name="Suzuki M."/>
            <person name="Kawai-Toyooka H."/>
            <person name="Smith D.R."/>
            <person name="Sparks H."/>
            <person name="Anderson J."/>
            <person name="Bakaric R."/>
            <person name="Luria V."/>
            <person name="Karger A."/>
            <person name="Kirschner M.W."/>
            <person name="Durand P.M."/>
            <person name="Michod R.E."/>
            <person name="Nozaki H."/>
            <person name="Olson B.J."/>
        </authorList>
    </citation>
    <scope>NUCLEOTIDE SEQUENCE [LARGE SCALE GENOMIC DNA]</scope>
    <source>
        <strain evidence="4">NIES-2863</strain>
    </source>
</reference>
<keyword evidence="2" id="KW-0732">Signal</keyword>
<organism evidence="3 4">
    <name type="scientific">Gonium pectorale</name>
    <name type="common">Green alga</name>
    <dbReference type="NCBI Taxonomy" id="33097"/>
    <lineage>
        <taxon>Eukaryota</taxon>
        <taxon>Viridiplantae</taxon>
        <taxon>Chlorophyta</taxon>
        <taxon>core chlorophytes</taxon>
        <taxon>Chlorophyceae</taxon>
        <taxon>CS clade</taxon>
        <taxon>Chlamydomonadales</taxon>
        <taxon>Volvocaceae</taxon>
        <taxon>Gonium</taxon>
    </lineage>
</organism>